<dbReference type="AlphaFoldDB" id="A0A2V5HVQ8"/>
<dbReference type="Proteomes" id="UP000248817">
    <property type="component" value="Unassembled WGS sequence"/>
</dbReference>
<gene>
    <name evidence="2" type="ORF">BP00DRAFT_428234</name>
</gene>
<sequence>MEKVWFTLRQTDYPAPPEEALLSGHHSRSNTTTSNSGNAPSITLGHILPSLRHLDNPLNGHNLLPFPIRMHVYHTTTANFVWHSTDQADRSTALKLGAPIASAVTGGATPGMKCNLAFKQTVEKYEEYERLDTYIVTPTRGYVQDCLDALEEDEEYRGKGVNGKRLGAWTLFMVTGLKIARCASSQGGEGGGKREVREDMGKSGGGGPDVDVTGLATVTATIELARRDTSTSEGTHQSDFVWAVRLAKIHKGWLARNWSLDPYIKGASCGVEKEEGEGEDLDVEKVLTGEGLSHFEIVTDGEAGEDLVVVGR</sequence>
<feature type="compositionally biased region" description="Low complexity" evidence="1">
    <location>
        <begin position="29"/>
        <end position="38"/>
    </location>
</feature>
<accession>A0A2V5HVQ8</accession>
<proteinExistence type="predicted"/>
<evidence type="ECO:0000256" key="1">
    <source>
        <dbReference type="SAM" id="MobiDB-lite"/>
    </source>
</evidence>
<evidence type="ECO:0000313" key="3">
    <source>
        <dbReference type="Proteomes" id="UP000248817"/>
    </source>
</evidence>
<evidence type="ECO:0000313" key="2">
    <source>
        <dbReference type="EMBL" id="PYI28578.1"/>
    </source>
</evidence>
<feature type="region of interest" description="Disordered" evidence="1">
    <location>
        <begin position="16"/>
        <end position="40"/>
    </location>
</feature>
<protein>
    <submittedName>
        <fullName evidence="2">Uncharacterized protein</fullName>
    </submittedName>
</protein>
<keyword evidence="3" id="KW-1185">Reference proteome</keyword>
<feature type="region of interest" description="Disordered" evidence="1">
    <location>
        <begin position="185"/>
        <end position="212"/>
    </location>
</feature>
<organism evidence="2 3">
    <name type="scientific">Aspergillus indologenus CBS 114.80</name>
    <dbReference type="NCBI Taxonomy" id="1450541"/>
    <lineage>
        <taxon>Eukaryota</taxon>
        <taxon>Fungi</taxon>
        <taxon>Dikarya</taxon>
        <taxon>Ascomycota</taxon>
        <taxon>Pezizomycotina</taxon>
        <taxon>Eurotiomycetes</taxon>
        <taxon>Eurotiomycetidae</taxon>
        <taxon>Eurotiales</taxon>
        <taxon>Aspergillaceae</taxon>
        <taxon>Aspergillus</taxon>
        <taxon>Aspergillus subgen. Circumdati</taxon>
    </lineage>
</organism>
<name>A0A2V5HVQ8_9EURO</name>
<reference evidence="2 3" key="1">
    <citation type="submission" date="2018-02" db="EMBL/GenBank/DDBJ databases">
        <title>The genomes of Aspergillus section Nigri reveals drivers in fungal speciation.</title>
        <authorList>
            <consortium name="DOE Joint Genome Institute"/>
            <person name="Vesth T.C."/>
            <person name="Nybo J."/>
            <person name="Theobald S."/>
            <person name="Brandl J."/>
            <person name="Frisvad J.C."/>
            <person name="Nielsen K.F."/>
            <person name="Lyhne E.K."/>
            <person name="Kogle M.E."/>
            <person name="Kuo A."/>
            <person name="Riley R."/>
            <person name="Clum A."/>
            <person name="Nolan M."/>
            <person name="Lipzen A."/>
            <person name="Salamov A."/>
            <person name="Henrissat B."/>
            <person name="Wiebenga A."/>
            <person name="De vries R.P."/>
            <person name="Grigoriev I.V."/>
            <person name="Mortensen U.H."/>
            <person name="Andersen M.R."/>
            <person name="Baker S.E."/>
        </authorList>
    </citation>
    <scope>NUCLEOTIDE SEQUENCE [LARGE SCALE GENOMIC DNA]</scope>
    <source>
        <strain evidence="2 3">CBS 114.80</strain>
    </source>
</reference>
<feature type="compositionally biased region" description="Basic and acidic residues" evidence="1">
    <location>
        <begin position="191"/>
        <end position="201"/>
    </location>
</feature>
<dbReference type="EMBL" id="KZ825545">
    <property type="protein sequence ID" value="PYI28578.1"/>
    <property type="molecule type" value="Genomic_DNA"/>
</dbReference>